<dbReference type="InterPro" id="IPR025495">
    <property type="entry name" value="DUF4386"/>
</dbReference>
<keyword evidence="3" id="KW-1185">Reference proteome</keyword>
<feature type="transmembrane region" description="Helical" evidence="1">
    <location>
        <begin position="104"/>
        <end position="126"/>
    </location>
</feature>
<feature type="transmembrane region" description="Helical" evidence="1">
    <location>
        <begin position="209"/>
        <end position="226"/>
    </location>
</feature>
<evidence type="ECO:0000313" key="3">
    <source>
        <dbReference type="Proteomes" id="UP001056035"/>
    </source>
</evidence>
<keyword evidence="1" id="KW-0812">Transmembrane</keyword>
<accession>A0ABY5DXW4</accession>
<dbReference type="Proteomes" id="UP001056035">
    <property type="component" value="Chromosome"/>
</dbReference>
<feature type="transmembrane region" description="Helical" evidence="1">
    <location>
        <begin position="69"/>
        <end position="92"/>
    </location>
</feature>
<keyword evidence="1" id="KW-0472">Membrane</keyword>
<feature type="transmembrane region" description="Helical" evidence="1">
    <location>
        <begin position="26"/>
        <end position="49"/>
    </location>
</feature>
<gene>
    <name evidence="2" type="ORF">NBH00_08220</name>
</gene>
<keyword evidence="1" id="KW-1133">Transmembrane helix</keyword>
<evidence type="ECO:0000256" key="1">
    <source>
        <dbReference type="SAM" id="Phobius"/>
    </source>
</evidence>
<evidence type="ECO:0000313" key="2">
    <source>
        <dbReference type="EMBL" id="UTI66178.1"/>
    </source>
</evidence>
<dbReference type="Pfam" id="PF14329">
    <property type="entry name" value="DUF4386"/>
    <property type="match status" value="1"/>
</dbReference>
<protein>
    <submittedName>
        <fullName evidence="2">DUF4386 domain-containing protein</fullName>
    </submittedName>
</protein>
<dbReference type="RefSeq" id="WP_254572853.1">
    <property type="nucleotide sequence ID" value="NZ_CP098502.1"/>
</dbReference>
<sequence length="251" mass="26273">MSTSIPGTSSQCVNRRLMRERRVGRIVGALAFVAIVLTLVSVLASAAAARDPSGSGTLKVFDAHATRQLVAAFLRSVSVLATIPIISFFHSVLRARDPGVPRGLLTVGLLASAVIAASTIIGWVGLHHAAVSYVEGGYRGRTEKAALDASSVLTVSRWLDIGSRLLFASWLAMTSLRANRAGLITPFLGTWGLLAAVTGTFLAVGDALYIGWLASVALLSMGYWPGGRPLSWRTGAAEPWTPAPGSGAPPR</sequence>
<reference evidence="2 3" key="1">
    <citation type="submission" date="2022-06" db="EMBL/GenBank/DDBJ databases">
        <title>Paraconexibacter antarcticus.</title>
        <authorList>
            <person name="Kim C.S."/>
        </authorList>
    </citation>
    <scope>NUCLEOTIDE SEQUENCE [LARGE SCALE GENOMIC DNA]</scope>
    <source>
        <strain evidence="2 3">02-257</strain>
    </source>
</reference>
<proteinExistence type="predicted"/>
<feature type="transmembrane region" description="Helical" evidence="1">
    <location>
        <begin position="183"/>
        <end position="203"/>
    </location>
</feature>
<name>A0ABY5DXW4_9ACTN</name>
<dbReference type="EMBL" id="CP098502">
    <property type="protein sequence ID" value="UTI66178.1"/>
    <property type="molecule type" value="Genomic_DNA"/>
</dbReference>
<organism evidence="2 3">
    <name type="scientific">Paraconexibacter antarcticus</name>
    <dbReference type="NCBI Taxonomy" id="2949664"/>
    <lineage>
        <taxon>Bacteria</taxon>
        <taxon>Bacillati</taxon>
        <taxon>Actinomycetota</taxon>
        <taxon>Thermoleophilia</taxon>
        <taxon>Solirubrobacterales</taxon>
        <taxon>Paraconexibacteraceae</taxon>
        <taxon>Paraconexibacter</taxon>
    </lineage>
</organism>